<dbReference type="Proteomes" id="UP000010310">
    <property type="component" value="Unassembled WGS sequence"/>
</dbReference>
<dbReference type="EC" id="4.2.1.9" evidence="14 15"/>
<keyword evidence="9 15" id="KW-0456">Lyase</keyword>
<evidence type="ECO:0000256" key="4">
    <source>
        <dbReference type="ARBA" id="ARBA00022714"/>
    </source>
</evidence>
<dbReference type="FunFam" id="3.50.30.80:FF:000001">
    <property type="entry name" value="Dihydroxy-acid dehydratase"/>
    <property type="match status" value="1"/>
</dbReference>
<comment type="subunit">
    <text evidence="15">Homodimer.</text>
</comment>
<dbReference type="SUPFAM" id="SSF52016">
    <property type="entry name" value="LeuD/IlvD-like"/>
    <property type="match status" value="1"/>
</dbReference>
<dbReference type="EMBL" id="AMWX01000002">
    <property type="protein sequence ID" value="EKO36871.1"/>
    <property type="molecule type" value="Genomic_DNA"/>
</dbReference>
<protein>
    <recommendedName>
        <fullName evidence="14 15">Dihydroxy-acid dehydratase</fullName>
        <shortName evidence="15">DAD</shortName>
        <ecNumber evidence="14 15">4.2.1.9</ecNumber>
    </recommendedName>
</protein>
<dbReference type="InterPro" id="IPR004404">
    <property type="entry name" value="DihydroxyA_deHydtase"/>
</dbReference>
<evidence type="ECO:0000259" key="17">
    <source>
        <dbReference type="Pfam" id="PF24877"/>
    </source>
</evidence>
<comment type="caution">
    <text evidence="18">The sequence shown here is derived from an EMBL/GenBank/DDBJ whole genome shotgun (WGS) entry which is preliminary data.</text>
</comment>
<dbReference type="PROSITE" id="PS00887">
    <property type="entry name" value="ILVD_EDD_2"/>
    <property type="match status" value="1"/>
</dbReference>
<evidence type="ECO:0000256" key="12">
    <source>
        <dbReference type="ARBA" id="ARBA00029436"/>
    </source>
</evidence>
<evidence type="ECO:0000256" key="2">
    <source>
        <dbReference type="ARBA" id="ARBA00006486"/>
    </source>
</evidence>
<comment type="pathway">
    <text evidence="13 15">Amino-acid biosynthesis; L-isoleucine biosynthesis; L-isoleucine from 2-oxobutanoate: step 3/4.</text>
</comment>
<keyword evidence="6 15" id="KW-0460">Magnesium</keyword>
<comment type="catalytic activity">
    <reaction evidence="11">
        <text>(2R)-2,3-dihydroxy-3-methylbutanoate = 3-methyl-2-oxobutanoate + H2O</text>
        <dbReference type="Rhea" id="RHEA:24809"/>
        <dbReference type="ChEBI" id="CHEBI:11851"/>
        <dbReference type="ChEBI" id="CHEBI:15377"/>
        <dbReference type="ChEBI" id="CHEBI:49072"/>
        <dbReference type="EC" id="4.2.1.9"/>
    </reaction>
    <physiologicalReaction direction="left-to-right" evidence="11">
        <dbReference type="Rhea" id="RHEA:24810"/>
    </physiologicalReaction>
</comment>
<evidence type="ECO:0000256" key="10">
    <source>
        <dbReference type="ARBA" id="ARBA00023304"/>
    </source>
</evidence>
<dbReference type="InterPro" id="IPR042096">
    <property type="entry name" value="Dihydro-acid_dehy_C"/>
</dbReference>
<dbReference type="GO" id="GO:0051537">
    <property type="term" value="F:2 iron, 2 sulfur cluster binding"/>
    <property type="evidence" value="ECO:0007669"/>
    <property type="project" value="UniProtKB-UniRule"/>
</dbReference>
<evidence type="ECO:0000313" key="19">
    <source>
        <dbReference type="Proteomes" id="UP000010310"/>
    </source>
</evidence>
<keyword evidence="8 15" id="KW-0411">Iron-sulfur</keyword>
<dbReference type="GO" id="GO:0000287">
    <property type="term" value="F:magnesium ion binding"/>
    <property type="evidence" value="ECO:0007669"/>
    <property type="project" value="UniProtKB-UniRule"/>
</dbReference>
<accession>K6GIL1</accession>
<gene>
    <name evidence="15 18" type="primary">ilvD</name>
    <name evidence="18" type="ORF">B273_1098</name>
</gene>
<comment type="caution">
    <text evidence="15">Lacks conserved residue(s) required for the propagation of feature annotation.</text>
</comment>
<feature type="binding site" evidence="15">
    <location>
        <position position="82"/>
    </location>
    <ligand>
        <name>Mg(2+)</name>
        <dbReference type="ChEBI" id="CHEBI:18420"/>
    </ligand>
</feature>
<proteinExistence type="inferred from homology"/>
<evidence type="ECO:0000256" key="9">
    <source>
        <dbReference type="ARBA" id="ARBA00023239"/>
    </source>
</evidence>
<reference evidence="18 19" key="1">
    <citation type="submission" date="2012-09" db="EMBL/GenBank/DDBJ databases">
        <authorList>
            <person name="Dupont C.L."/>
            <person name="Rusch D.B."/>
            <person name="Lombardo M.-J."/>
            <person name="Novotny M."/>
            <person name="Yee-Greenbaum J."/>
            <person name="Laskin R."/>
        </authorList>
    </citation>
    <scope>NUCLEOTIDE SEQUENCE [LARGE SCALE GENOMIC DNA]</scope>
    <source>
        <strain evidence="18">SAR86E</strain>
    </source>
</reference>
<name>K6GIL1_9GAMM</name>
<dbReference type="PATRIC" id="fig|1208365.4.peg.676"/>
<feature type="binding site" evidence="15">
    <location>
        <position position="443"/>
    </location>
    <ligand>
        <name>Mg(2+)</name>
        <dbReference type="ChEBI" id="CHEBI:18420"/>
    </ligand>
</feature>
<comment type="cofactor">
    <cofactor evidence="15">
        <name>[2Fe-2S] cluster</name>
        <dbReference type="ChEBI" id="CHEBI:190135"/>
    </cofactor>
    <text evidence="15">Binds 1 [2Fe-2S] cluster per subunit. This cluster acts as a Lewis acid cofactor.</text>
</comment>
<keyword evidence="19" id="KW-1185">Reference proteome</keyword>
<comment type="cofactor">
    <cofactor evidence="1 15">
        <name>Mg(2+)</name>
        <dbReference type="ChEBI" id="CHEBI:18420"/>
    </cofactor>
</comment>
<dbReference type="Pfam" id="PF00920">
    <property type="entry name" value="ILVD_EDD_N"/>
    <property type="match status" value="1"/>
</dbReference>
<comment type="catalytic activity">
    <reaction evidence="15">
        <text>(2R,3R)-2,3-dihydroxy-3-methylpentanoate = (S)-3-methyl-2-oxopentanoate + H2O</text>
        <dbReference type="Rhea" id="RHEA:27694"/>
        <dbReference type="ChEBI" id="CHEBI:15377"/>
        <dbReference type="ChEBI" id="CHEBI:35146"/>
        <dbReference type="ChEBI" id="CHEBI:49258"/>
        <dbReference type="EC" id="4.2.1.9"/>
    </reaction>
</comment>
<dbReference type="InterPro" id="IPR000581">
    <property type="entry name" value="ILV_EDD_N"/>
</dbReference>
<sequence length="553" mass="58614">MSNRKFSKNLVDGPHQAASRSMLRGVGFKTADFSKPLVGIASTWSKVTPCNMHINELASLVENSIDASECKGVLFNTITVSDGISMGTQGMKYSLVSREVIADSIETVVGCLGYDAVVAIGGCDKNMPGALMGLARLNRPSLFIYGGSIKPSSINTDYVTVCEKVGEFAKGSISEEELIAVEKISVKGPGSCGGMYTANTMASSIEALGMSLPGSSSQDAVSDDKKLDCQAAGAAIKNLLDNDIKPSDIMTKKAFENSIAVVIALGGSTNAVLHLIAMAHSIGVDLSLDDFTRVGKITPVLADIKPFGVHFMSELNAIGGIAPMMKMMLENGLLHGECLTVTGKTLKENLKEIKPYPKNQKIILPFSKPIKDSSHLRILYGNLAPKGAVAKITGKEGTLFKGSAKVFNSEEQGLEAILDKQINEGDVVVIRYEGPQGGPGMREMLKPTSAIMGQGLGDKVAFITDGRFSGGTHGFVVGHISPEAQIGGPIALIENGDEITIDANKDILSINISDEEMNRRKKSWKNPNLSPKKGVLAKYQKTVQSASQGAITD</sequence>
<evidence type="ECO:0000256" key="1">
    <source>
        <dbReference type="ARBA" id="ARBA00001946"/>
    </source>
</evidence>
<keyword evidence="4 15" id="KW-0001">2Fe-2S</keyword>
<keyword evidence="5 15" id="KW-0479">Metal-binding</keyword>
<dbReference type="GO" id="GO:0009097">
    <property type="term" value="P:isoleucine biosynthetic process"/>
    <property type="evidence" value="ECO:0007669"/>
    <property type="project" value="UniProtKB-UniRule"/>
</dbReference>
<feature type="modified residue" description="N6-carboxylysine" evidence="15">
    <location>
        <position position="125"/>
    </location>
</feature>
<keyword evidence="10 15" id="KW-0100">Branched-chain amino acid biosynthesis</keyword>
<dbReference type="SUPFAM" id="SSF143975">
    <property type="entry name" value="IlvD/EDD N-terminal domain-like"/>
    <property type="match status" value="1"/>
</dbReference>
<evidence type="ECO:0000256" key="7">
    <source>
        <dbReference type="ARBA" id="ARBA00023004"/>
    </source>
</evidence>
<evidence type="ECO:0000256" key="11">
    <source>
        <dbReference type="ARBA" id="ARBA00029304"/>
    </source>
</evidence>
<evidence type="ECO:0000256" key="15">
    <source>
        <dbReference type="HAMAP-Rule" id="MF_00012"/>
    </source>
</evidence>
<evidence type="ECO:0000256" key="13">
    <source>
        <dbReference type="ARBA" id="ARBA00029437"/>
    </source>
</evidence>
<keyword evidence="7 15" id="KW-0408">Iron</keyword>
<dbReference type="GO" id="GO:0004160">
    <property type="term" value="F:dihydroxy-acid dehydratase activity"/>
    <property type="evidence" value="ECO:0007669"/>
    <property type="project" value="UniProtKB-UniRule"/>
</dbReference>
<evidence type="ECO:0000256" key="6">
    <source>
        <dbReference type="ARBA" id="ARBA00022842"/>
    </source>
</evidence>
<dbReference type="InterPro" id="IPR037237">
    <property type="entry name" value="IlvD/EDD_N"/>
</dbReference>
<evidence type="ECO:0000256" key="14">
    <source>
        <dbReference type="ARBA" id="ARBA00029490"/>
    </source>
</evidence>
<dbReference type="UniPathway" id="UPA00047">
    <property type="reaction ID" value="UER00057"/>
</dbReference>
<comment type="similarity">
    <text evidence="2 15">Belongs to the IlvD/Edd family.</text>
</comment>
<dbReference type="HAMAP" id="MF_00012">
    <property type="entry name" value="IlvD"/>
    <property type="match status" value="1"/>
</dbReference>
<dbReference type="PROSITE" id="PS00886">
    <property type="entry name" value="ILVD_EDD_1"/>
    <property type="match status" value="1"/>
</dbReference>
<organism evidence="18 19">
    <name type="scientific">SAR86 cluster bacterium SAR86E</name>
    <dbReference type="NCBI Taxonomy" id="1208365"/>
    <lineage>
        <taxon>Bacteria</taxon>
        <taxon>Pseudomonadati</taxon>
        <taxon>Pseudomonadota</taxon>
        <taxon>Gammaproteobacteria</taxon>
        <taxon>SAR86 cluster</taxon>
    </lineage>
</organism>
<evidence type="ECO:0000313" key="18">
    <source>
        <dbReference type="EMBL" id="EKO36871.1"/>
    </source>
</evidence>
<dbReference type="AlphaFoldDB" id="K6GIL1"/>
<feature type="binding site" description="via carbamate group" evidence="15">
    <location>
        <position position="125"/>
    </location>
    <ligand>
        <name>Mg(2+)</name>
        <dbReference type="ChEBI" id="CHEBI:18420"/>
    </ligand>
</feature>
<dbReference type="PANTHER" id="PTHR21000:SF5">
    <property type="entry name" value="DIHYDROXY-ACID DEHYDRATASE, MITOCHONDRIAL"/>
    <property type="match status" value="1"/>
</dbReference>
<comment type="function">
    <text evidence="15">Functions in the biosynthesis of branched-chain amino acids. Catalyzes the dehydration of (2R,3R)-2,3-dihydroxy-3-methylpentanoate (2,3-dihydroxy-3-methylvalerate) into 2-oxo-3-methylpentanoate (2-oxo-3-methylvalerate) and of (2R)-2,3-dihydroxy-3-methylbutanoate (2,3-dihydroxyisovalerate) into 2-oxo-3-methylbutanoate (2-oxoisovalerate), the penultimate precursor to L-isoleucine and L-valine, respectively.</text>
</comment>
<dbReference type="PANTHER" id="PTHR21000">
    <property type="entry name" value="DIHYDROXY-ACID DEHYDRATASE DAD"/>
    <property type="match status" value="1"/>
</dbReference>
<evidence type="ECO:0000256" key="3">
    <source>
        <dbReference type="ARBA" id="ARBA00022605"/>
    </source>
</evidence>
<evidence type="ECO:0000256" key="8">
    <source>
        <dbReference type="ARBA" id="ARBA00023014"/>
    </source>
</evidence>
<feature type="active site" description="Proton acceptor" evidence="15">
    <location>
        <position position="469"/>
    </location>
</feature>
<dbReference type="UniPathway" id="UPA00049">
    <property type="reaction ID" value="UER00061"/>
</dbReference>
<feature type="binding site" evidence="15">
    <location>
        <position position="50"/>
    </location>
    <ligand>
        <name>[2Fe-2S] cluster</name>
        <dbReference type="ChEBI" id="CHEBI:190135"/>
    </ligand>
</feature>
<comment type="pathway">
    <text evidence="12 15">Amino-acid biosynthesis; L-valine biosynthesis; L-valine from pyruvate: step 3/4.</text>
</comment>
<dbReference type="STRING" id="1208365.B273_1098"/>
<dbReference type="Pfam" id="PF24877">
    <property type="entry name" value="ILV_EDD_C"/>
    <property type="match status" value="1"/>
</dbReference>
<feature type="domain" description="Dihydroxy-acid/6-phosphogluconate dehydratase N-terminal" evidence="16">
    <location>
        <begin position="35"/>
        <end position="349"/>
    </location>
</feature>
<dbReference type="InterPro" id="IPR056740">
    <property type="entry name" value="ILV_EDD_C"/>
</dbReference>
<dbReference type="GO" id="GO:0009099">
    <property type="term" value="P:L-valine biosynthetic process"/>
    <property type="evidence" value="ECO:0007669"/>
    <property type="project" value="UniProtKB-UniRule"/>
</dbReference>
<dbReference type="Gene3D" id="3.50.30.80">
    <property type="entry name" value="IlvD/EDD C-terminal domain-like"/>
    <property type="match status" value="1"/>
</dbReference>
<feature type="domain" description="Dihydroxy-acid/6-phosphogluconate dehydratase C-terminal" evidence="17">
    <location>
        <begin position="361"/>
        <end position="550"/>
    </location>
</feature>
<feature type="binding site" evidence="15">
    <location>
        <position position="124"/>
    </location>
    <ligand>
        <name>Mg(2+)</name>
        <dbReference type="ChEBI" id="CHEBI:18420"/>
    </ligand>
</feature>
<dbReference type="NCBIfam" id="NF002068">
    <property type="entry name" value="PRK00911.1"/>
    <property type="match status" value="1"/>
</dbReference>
<dbReference type="InterPro" id="IPR020558">
    <property type="entry name" value="DiOHA_6PGluconate_deHydtase_CS"/>
</dbReference>
<dbReference type="InterPro" id="IPR050165">
    <property type="entry name" value="DHAD_IlvD/Edd"/>
</dbReference>
<evidence type="ECO:0000259" key="16">
    <source>
        <dbReference type="Pfam" id="PF00920"/>
    </source>
</evidence>
<dbReference type="NCBIfam" id="TIGR00110">
    <property type="entry name" value="ilvD"/>
    <property type="match status" value="1"/>
</dbReference>
<keyword evidence="3 15" id="KW-0028">Amino-acid biosynthesis</keyword>
<evidence type="ECO:0000256" key="5">
    <source>
        <dbReference type="ARBA" id="ARBA00022723"/>
    </source>
</evidence>